<keyword evidence="5 13" id="KW-0597">Phosphoprotein</keyword>
<evidence type="ECO:0000259" key="16">
    <source>
        <dbReference type="PROSITE" id="PS50110"/>
    </source>
</evidence>
<evidence type="ECO:0000256" key="5">
    <source>
        <dbReference type="ARBA" id="ARBA00022553"/>
    </source>
</evidence>
<evidence type="ECO:0000256" key="12">
    <source>
        <dbReference type="PROSITE-ProRule" id="PRU00110"/>
    </source>
</evidence>
<gene>
    <name evidence="18" type="ORF">OU419_09110</name>
</gene>
<organism evidence="18 19">
    <name type="scientific">Pseudomonas triclosanedens</name>
    <dbReference type="NCBI Taxonomy" id="2961893"/>
    <lineage>
        <taxon>Bacteria</taxon>
        <taxon>Pseudomonadati</taxon>
        <taxon>Pseudomonadota</taxon>
        <taxon>Gammaproteobacteria</taxon>
        <taxon>Pseudomonadales</taxon>
        <taxon>Pseudomonadaceae</taxon>
        <taxon>Pseudomonas</taxon>
    </lineage>
</organism>
<dbReference type="Gene3D" id="3.30.565.10">
    <property type="entry name" value="Histidine kinase-like ATPase, C-terminal domain"/>
    <property type="match status" value="1"/>
</dbReference>
<evidence type="ECO:0000259" key="15">
    <source>
        <dbReference type="PROSITE" id="PS50109"/>
    </source>
</evidence>
<evidence type="ECO:0000313" key="18">
    <source>
        <dbReference type="EMBL" id="WAI51389.1"/>
    </source>
</evidence>
<dbReference type="CDD" id="cd00156">
    <property type="entry name" value="REC"/>
    <property type="match status" value="1"/>
</dbReference>
<dbReference type="Pfam" id="PF02518">
    <property type="entry name" value="HATPase_c"/>
    <property type="match status" value="1"/>
</dbReference>
<dbReference type="Pfam" id="PF01627">
    <property type="entry name" value="Hpt"/>
    <property type="match status" value="1"/>
</dbReference>
<dbReference type="InterPro" id="IPR036097">
    <property type="entry name" value="HisK_dim/P_sf"/>
</dbReference>
<feature type="domain" description="HPt" evidence="17">
    <location>
        <begin position="753"/>
        <end position="848"/>
    </location>
</feature>
<feature type="domain" description="Response regulatory" evidence="16">
    <location>
        <begin position="456"/>
        <end position="575"/>
    </location>
</feature>
<reference evidence="18" key="1">
    <citation type="submission" date="2022-11" db="EMBL/GenBank/DDBJ databases">
        <title>Pseudomonas triclosanedens sp. nov., a triclosan degrader isolated from activated sludge.</title>
        <authorList>
            <person name="Yin Y."/>
            <person name="Lu Z."/>
        </authorList>
    </citation>
    <scope>NUCLEOTIDE SEQUENCE</scope>
    <source>
        <strain evidence="18">ZM23</strain>
    </source>
</reference>
<dbReference type="PANTHER" id="PTHR45339:SF1">
    <property type="entry name" value="HYBRID SIGNAL TRANSDUCTION HISTIDINE KINASE J"/>
    <property type="match status" value="1"/>
</dbReference>
<dbReference type="CDD" id="cd17546">
    <property type="entry name" value="REC_hyHK_CKI1_RcsC-like"/>
    <property type="match status" value="1"/>
</dbReference>
<keyword evidence="6 14" id="KW-0812">Transmembrane</keyword>
<dbReference type="InterPro" id="IPR003661">
    <property type="entry name" value="HisK_dim/P_dom"/>
</dbReference>
<keyword evidence="4" id="KW-1003">Cell membrane</keyword>
<dbReference type="SMART" id="SM00387">
    <property type="entry name" value="HATPase_c"/>
    <property type="match status" value="1"/>
</dbReference>
<dbReference type="SUPFAM" id="SSF55874">
    <property type="entry name" value="ATPase domain of HSP90 chaperone/DNA topoisomerase II/histidine kinase"/>
    <property type="match status" value="1"/>
</dbReference>
<evidence type="ECO:0000256" key="14">
    <source>
        <dbReference type="SAM" id="Phobius"/>
    </source>
</evidence>
<evidence type="ECO:0000256" key="2">
    <source>
        <dbReference type="ARBA" id="ARBA00004651"/>
    </source>
</evidence>
<dbReference type="CDD" id="cd00082">
    <property type="entry name" value="HisKA"/>
    <property type="match status" value="1"/>
</dbReference>
<keyword evidence="11 14" id="KW-0472">Membrane</keyword>
<comment type="subcellular location">
    <subcellularLocation>
        <location evidence="2">Cell membrane</location>
        <topology evidence="2">Multi-pass membrane protein</topology>
    </subcellularLocation>
</comment>
<dbReference type="SMART" id="SM00448">
    <property type="entry name" value="REC"/>
    <property type="match status" value="2"/>
</dbReference>
<dbReference type="PROSITE" id="PS50110">
    <property type="entry name" value="RESPONSE_REGULATORY"/>
    <property type="match status" value="2"/>
</dbReference>
<dbReference type="InterPro" id="IPR036890">
    <property type="entry name" value="HATPase_C_sf"/>
</dbReference>
<dbReference type="InterPro" id="IPR036641">
    <property type="entry name" value="HPT_dom_sf"/>
</dbReference>
<dbReference type="SUPFAM" id="SSF47384">
    <property type="entry name" value="Homodimeric domain of signal transducing histidine kinase"/>
    <property type="match status" value="1"/>
</dbReference>
<dbReference type="SUPFAM" id="SSF47226">
    <property type="entry name" value="Histidine-containing phosphotransfer domain, HPT domain"/>
    <property type="match status" value="1"/>
</dbReference>
<dbReference type="SMART" id="SM00388">
    <property type="entry name" value="HisKA"/>
    <property type="match status" value="1"/>
</dbReference>
<feature type="modified residue" description="4-aspartylphosphate" evidence="13">
    <location>
        <position position="510"/>
    </location>
</feature>
<dbReference type="Pfam" id="PF00072">
    <property type="entry name" value="Response_reg"/>
    <property type="match status" value="2"/>
</dbReference>
<dbReference type="SMART" id="SM00073">
    <property type="entry name" value="HPT"/>
    <property type="match status" value="1"/>
</dbReference>
<dbReference type="InterPro" id="IPR004358">
    <property type="entry name" value="Sig_transdc_His_kin-like_C"/>
</dbReference>
<evidence type="ECO:0000256" key="8">
    <source>
        <dbReference type="ARBA" id="ARBA00022840"/>
    </source>
</evidence>
<feature type="modified residue" description="4-aspartylphosphate" evidence="13">
    <location>
        <position position="645"/>
    </location>
</feature>
<protein>
    <recommendedName>
        <fullName evidence="3">histidine kinase</fullName>
        <ecNumber evidence="3">2.7.13.3</ecNumber>
    </recommendedName>
</protein>
<feature type="transmembrane region" description="Helical" evidence="14">
    <location>
        <begin position="138"/>
        <end position="159"/>
    </location>
</feature>
<dbReference type="PRINTS" id="PR00344">
    <property type="entry name" value="BCTRLSENSOR"/>
</dbReference>
<evidence type="ECO:0000256" key="4">
    <source>
        <dbReference type="ARBA" id="ARBA00022475"/>
    </source>
</evidence>
<dbReference type="Gene3D" id="1.20.120.160">
    <property type="entry name" value="HPT domain"/>
    <property type="match status" value="1"/>
</dbReference>
<dbReference type="PANTHER" id="PTHR45339">
    <property type="entry name" value="HYBRID SIGNAL TRANSDUCTION HISTIDINE KINASE J"/>
    <property type="match status" value="1"/>
</dbReference>
<evidence type="ECO:0000256" key="13">
    <source>
        <dbReference type="PROSITE-ProRule" id="PRU00169"/>
    </source>
</evidence>
<dbReference type="Gene3D" id="3.40.50.2300">
    <property type="match status" value="2"/>
</dbReference>
<keyword evidence="7" id="KW-0547">Nucleotide-binding</keyword>
<dbReference type="RefSeq" id="WP_254471830.1">
    <property type="nucleotide sequence ID" value="NZ_CP113432.1"/>
</dbReference>
<feature type="transmembrane region" description="Helical" evidence="14">
    <location>
        <begin position="61"/>
        <end position="80"/>
    </location>
</feature>
<evidence type="ECO:0000259" key="17">
    <source>
        <dbReference type="PROSITE" id="PS50894"/>
    </source>
</evidence>
<keyword evidence="8" id="KW-0067">ATP-binding</keyword>
<comment type="catalytic activity">
    <reaction evidence="1">
        <text>ATP + protein L-histidine = ADP + protein N-phospho-L-histidine.</text>
        <dbReference type="EC" id="2.7.13.3"/>
    </reaction>
</comment>
<evidence type="ECO:0000256" key="6">
    <source>
        <dbReference type="ARBA" id="ARBA00022692"/>
    </source>
</evidence>
<evidence type="ECO:0000256" key="10">
    <source>
        <dbReference type="ARBA" id="ARBA00023012"/>
    </source>
</evidence>
<sequence length="932" mass="102373">MANREFQLMLRQFVDGQSRKGMLASIEQPVLKRMFIYGMTMITCIVAVYAVFFLYNGMPHHLLNVLTNFAGIAVAAFIAWRWGNYRCALLFMNSSAFVMVTINAVYQGGVGSPAFWWMSVLPFATVLGGSMRAGIVQACVLVVFVALHALGAMEGWLPALELAKQPGLHKSLSVVFSTLYFLLFLILSLRWKSLLTQALYDALKMAHEATEAKARFLANMSHEIRTPMNAIHGLGHLLGRTKLDDCQRDHVRKIMQASQHLLGIINDILDYSKIEAGCLKVEKVPFDLPNMLHEVRDLLAERAQAKGLHLTLEVDAAIPHGLIGDSLRLSQILLNLGDNAVKFTRSGRVSMTVECLRADDKDVLLRFSVLDTGIGLSDAQKTRLFQDFTQADESTTRQYGGTGLGLAISKRLVELMGGEIGVNSEFGKGATFWFTLPLRRDGAPQIWQAATQANRRVLVIDNDAHDRQALCQALRSLGAEPCEAANGEAALAALQTAVKVGTPYEAVLVDWRMSEMDGLQVISAIKTLALTPAPRLALVTSYAHEQLQALDLGADTVLLKPVPADLLGAALWPRTEEAPAPAAPASSSASSLKGARVLVAEDNLLNRHVLLQLLAEFDVLAEFADNGCQALQMASQKSYDAILMDIQMPEMDGVEATIRLRERPEFAQLPIIALTANVMEDERQRCLAAGMNDFLAKPVEPYTLQQTLRHWISNERGADAAEKTLASREQTEPWPIVIQGLDMDTGLRYVMGKYDTYLTFVQEFAHDQAGAAEQVAQALSRGDWQKAGRMVHICKGLAATIGASACAQVAAELEQALRKKHGDPELQARFEAELASVVSSIRSAMPAAPPGAEREAATGVDSDSQRAVAAMREMLRSNDMTARWVWDDNAAVFLAMFGQRFDELQQAVHEVNYPLALRILDEITRLNPAWDK</sequence>
<dbReference type="InterPro" id="IPR003594">
    <property type="entry name" value="HATPase_dom"/>
</dbReference>
<dbReference type="InterPro" id="IPR008207">
    <property type="entry name" value="Sig_transdc_His_kin_Hpt_dom"/>
</dbReference>
<dbReference type="CDD" id="cd16922">
    <property type="entry name" value="HATPase_EvgS-ArcB-TorS-like"/>
    <property type="match status" value="1"/>
</dbReference>
<evidence type="ECO:0000256" key="9">
    <source>
        <dbReference type="ARBA" id="ARBA00022989"/>
    </source>
</evidence>
<dbReference type="PROSITE" id="PS50894">
    <property type="entry name" value="HPT"/>
    <property type="match status" value="1"/>
</dbReference>
<dbReference type="Proteomes" id="UP001163624">
    <property type="component" value="Chromosome"/>
</dbReference>
<dbReference type="EMBL" id="CP113432">
    <property type="protein sequence ID" value="WAI51389.1"/>
    <property type="molecule type" value="Genomic_DNA"/>
</dbReference>
<keyword evidence="9 14" id="KW-1133">Transmembrane helix</keyword>
<keyword evidence="19" id="KW-1185">Reference proteome</keyword>
<feature type="domain" description="Histidine kinase" evidence="15">
    <location>
        <begin position="219"/>
        <end position="440"/>
    </location>
</feature>
<feature type="domain" description="Response regulatory" evidence="16">
    <location>
        <begin position="596"/>
        <end position="712"/>
    </location>
</feature>
<dbReference type="EC" id="2.7.13.3" evidence="3"/>
<evidence type="ECO:0000256" key="7">
    <source>
        <dbReference type="ARBA" id="ARBA00022741"/>
    </source>
</evidence>
<evidence type="ECO:0000313" key="19">
    <source>
        <dbReference type="Proteomes" id="UP001163624"/>
    </source>
</evidence>
<evidence type="ECO:0000256" key="3">
    <source>
        <dbReference type="ARBA" id="ARBA00012438"/>
    </source>
</evidence>
<dbReference type="InterPro" id="IPR005467">
    <property type="entry name" value="His_kinase_dom"/>
</dbReference>
<dbReference type="InterPro" id="IPR001789">
    <property type="entry name" value="Sig_transdc_resp-reg_receiver"/>
</dbReference>
<accession>A0ABY7A2W8</accession>
<dbReference type="Gene3D" id="1.10.287.130">
    <property type="match status" value="1"/>
</dbReference>
<feature type="modified residue" description="Phosphohistidine" evidence="12">
    <location>
        <position position="792"/>
    </location>
</feature>
<dbReference type="Pfam" id="PF00512">
    <property type="entry name" value="HisKA"/>
    <property type="match status" value="1"/>
</dbReference>
<evidence type="ECO:0000256" key="1">
    <source>
        <dbReference type="ARBA" id="ARBA00000085"/>
    </source>
</evidence>
<dbReference type="InterPro" id="IPR011006">
    <property type="entry name" value="CheY-like_superfamily"/>
</dbReference>
<feature type="transmembrane region" description="Helical" evidence="14">
    <location>
        <begin position="171"/>
        <end position="189"/>
    </location>
</feature>
<keyword evidence="10" id="KW-0902">Two-component regulatory system</keyword>
<name>A0ABY7A2W8_9PSED</name>
<evidence type="ECO:0000256" key="11">
    <source>
        <dbReference type="ARBA" id="ARBA00023136"/>
    </source>
</evidence>
<dbReference type="SUPFAM" id="SSF52172">
    <property type="entry name" value="CheY-like"/>
    <property type="match status" value="2"/>
</dbReference>
<proteinExistence type="predicted"/>
<feature type="transmembrane region" description="Helical" evidence="14">
    <location>
        <begin position="87"/>
        <end position="108"/>
    </location>
</feature>
<dbReference type="PROSITE" id="PS50109">
    <property type="entry name" value="HIS_KIN"/>
    <property type="match status" value="1"/>
</dbReference>
<feature type="transmembrane region" description="Helical" evidence="14">
    <location>
        <begin position="35"/>
        <end position="55"/>
    </location>
</feature>